<dbReference type="GeneID" id="28731776"/>
<dbReference type="EMBL" id="LFJN01000036">
    <property type="protein sequence ID" value="KPI35825.1"/>
    <property type="molecule type" value="Genomic_DNA"/>
</dbReference>
<keyword evidence="3" id="KW-1185">Reference proteome</keyword>
<feature type="region of interest" description="Disordered" evidence="1">
    <location>
        <begin position="1073"/>
        <end position="1114"/>
    </location>
</feature>
<reference evidence="2 3" key="1">
    <citation type="submission" date="2015-06" db="EMBL/GenBank/DDBJ databases">
        <title>Draft genome of the ant-associated black yeast Phialophora attae CBS 131958.</title>
        <authorList>
            <person name="Moreno L.F."/>
            <person name="Stielow B.J."/>
            <person name="de Hoog S."/>
            <person name="Vicente V.A."/>
            <person name="Weiss V.A."/>
            <person name="de Vries M."/>
            <person name="Cruz L.M."/>
            <person name="Souza E.M."/>
        </authorList>
    </citation>
    <scope>NUCLEOTIDE SEQUENCE [LARGE SCALE GENOMIC DNA]</scope>
    <source>
        <strain evidence="2 3">CBS 131958</strain>
    </source>
</reference>
<feature type="compositionally biased region" description="Pro residues" evidence="1">
    <location>
        <begin position="1073"/>
        <end position="1092"/>
    </location>
</feature>
<dbReference type="OrthoDB" id="2992173at2759"/>
<evidence type="ECO:0000313" key="2">
    <source>
        <dbReference type="EMBL" id="KPI35825.1"/>
    </source>
</evidence>
<comment type="caution">
    <text evidence="2">The sequence shown here is derived from an EMBL/GenBank/DDBJ whole genome shotgun (WGS) entry which is preliminary data.</text>
</comment>
<feature type="compositionally biased region" description="Polar residues" evidence="1">
    <location>
        <begin position="80"/>
        <end position="99"/>
    </location>
</feature>
<dbReference type="VEuPathDB" id="FungiDB:AB675_11080"/>
<evidence type="ECO:0000313" key="3">
    <source>
        <dbReference type="Proteomes" id="UP000038010"/>
    </source>
</evidence>
<protein>
    <submittedName>
        <fullName evidence="2">Uncharacterized protein</fullName>
    </submittedName>
</protein>
<dbReference type="RefSeq" id="XP_017995788.1">
    <property type="nucleotide sequence ID" value="XM_018139896.1"/>
</dbReference>
<dbReference type="Proteomes" id="UP000038010">
    <property type="component" value="Unassembled WGS sequence"/>
</dbReference>
<organism evidence="2 3">
    <name type="scientific">Cyphellophora attinorum</name>
    <dbReference type="NCBI Taxonomy" id="1664694"/>
    <lineage>
        <taxon>Eukaryota</taxon>
        <taxon>Fungi</taxon>
        <taxon>Dikarya</taxon>
        <taxon>Ascomycota</taxon>
        <taxon>Pezizomycotina</taxon>
        <taxon>Eurotiomycetes</taxon>
        <taxon>Chaetothyriomycetidae</taxon>
        <taxon>Chaetothyriales</taxon>
        <taxon>Cyphellophoraceae</taxon>
        <taxon>Cyphellophora</taxon>
    </lineage>
</organism>
<accession>A0A0N1NXZ3</accession>
<proteinExistence type="predicted"/>
<gene>
    <name evidence="2" type="ORF">AB675_11080</name>
</gene>
<feature type="region of interest" description="Disordered" evidence="1">
    <location>
        <begin position="80"/>
        <end position="100"/>
    </location>
</feature>
<name>A0A0N1NXZ3_9EURO</name>
<sequence>MDDQPDVICLPMKVDAFVLNPDVCNNSKTKIPPLSQPNYTFLRLDANEVQSDVLGHVDLHATTPCHVNRRVMDLGTNSAARSADQGFSNPTDPSLSDVSAPNFRAAPTRWLVVRTIQPDSMIPAGAIPAVQGWVIEGDRRWDLQSIPAGYDLETDFTPFVVSAADNNDNIEQQAEVFVGNKTDATIWTETGTNDSRIALSLLTSANPVFADFQPHNSNVFSMLDNFQYGPIEAPLYLQAATADYYVIGWHYNPAEDVFYIPQNVATTLGARLKACNMALGRDPSSDNWSGKTSGTRLFCHGAMYSVDWKARWTDPSTNAYVGPKRIPADDAFAAVNKTMSMAVGTTPLDAMLAYVAAHVCDTKDPLYSIEQDIVAIQALLIAQDDGVEAQLEAQDLVYNYNYARDEGGVHWHISGDDGSSTPVNPDNHTLQALEQLNATQLLLDSANRRVRALQWSLFAEWWKYVSDASQKKDAPSVQKCVTCIKDKINALGNQVTGLKSSIKTIQDSFPKLVKGTQPRFFQQKDPTLFVAGVQPGWPTDFLDSLTTRLASQIVTGSGAPDSDFQAFVTTVVPRLSLPEAMSNTVQGLLNEFILLNPTSGSTQKPGAGQFLPLYHDQVGAATGLTVQGLGWRDRWESTQPWFPLFLEWEAEYTHLPYSDWELSDRPVPGSSAYLTQVRYNIKKGINLADEIAKESAVDKRTISGRIIMLPQPGFSLATKVKQLFSNTVPEVLDKYLSKDKRDELLTGLGNLASISAPLAGFSDHLVTQVQGGHIKPSKRLLGEKAVPMQAAVKSEVSIGLDEIGLMGIQTDLTPYGSLVEYLPPDYSAFKPVTHGQFRFTKMNIIDKFGQAIHAIDPTPSDTDTPPVWPCISDFYSCQWLPAPMEDYANTVIRDKEGWCEYVQVSPQINQMSRLNANFVVRNSLATGQPWRPVMEWENPIWGWMVVNYADYGLQFFTAEGKFYREVRLGGPKGSTVPKQPFLPFGPATETKTQLDFLIAHFADPDYLQSFIDMINAASEQLAPAPDSYAEYLSSLVGKPLALTNIGFSLELATDPLTNQSTRNNVAPELPILPPGSLPPDCPDCEPLPPTPVPTSARPGHETGSVPPSTAPPNYRFKVHVGDKDRVYDGLLGYFNLAPAAKNLREGDSPQCDYDLTKIFTYYRSKNPSIANPTQAITTDNFPELDPYYLRPDSYTTGLDYSLARNAKLTILGCILDPFAALHLYSDILPIGELKLPAWAVQSALSAMTAFFHMGPLVVTADVPVYDSHYDLSSKSVDGASTEPVFPDATIGLPSLAQADWTWLQPYGVAASTSGGGRLAPGSSNTPIPGAVTVETRFMGLKLGKTDAMPRYDKGPYTAVEGYLQLSSPVTKPTTAA</sequence>
<evidence type="ECO:0000256" key="1">
    <source>
        <dbReference type="SAM" id="MobiDB-lite"/>
    </source>
</evidence>